<sequence>MAGREFFYPFFQTVFNPYINNVANCGLIYLKNEHCNVFSSGFQSSFPSLFAWKRAEEKMQSTVYNKVIKLQISGDVMDKDNKSESLNGVYGTICEIIGFENTVKLYNQMKGSQINFPTRLYSKEYVALEAEKTYDGTSDSLNKIAAEYNYSERTIRKLLKKKNEEE</sequence>
<proteinExistence type="predicted"/>
<keyword evidence="2" id="KW-1185">Reference proteome</keyword>
<comment type="caution">
    <text evidence="1">The sequence shown here is derived from an EMBL/GenBank/DDBJ whole genome shotgun (WGS) entry which is preliminary data.</text>
</comment>
<accession>B0MN73</accession>
<evidence type="ECO:0008006" key="3">
    <source>
        <dbReference type="Google" id="ProtNLM"/>
    </source>
</evidence>
<reference evidence="1" key="1">
    <citation type="submission" date="2007-10" db="EMBL/GenBank/DDBJ databases">
        <authorList>
            <person name="Fulton L."/>
            <person name="Clifton S."/>
            <person name="Fulton B."/>
            <person name="Xu J."/>
            <person name="Minx P."/>
            <person name="Pepin K.H."/>
            <person name="Johnson M."/>
            <person name="Thiruvilangam P."/>
            <person name="Bhonagiri V."/>
            <person name="Nash W.E."/>
            <person name="Mardis E.R."/>
            <person name="Wilson R.K."/>
        </authorList>
    </citation>
    <scope>NUCLEOTIDE SEQUENCE [LARGE SCALE GENOMIC DNA]</scope>
    <source>
        <strain evidence="1">DSM 15702</strain>
    </source>
</reference>
<dbReference type="EMBL" id="ABCA03000045">
    <property type="protein sequence ID" value="EDS00811.1"/>
    <property type="molecule type" value="Genomic_DNA"/>
</dbReference>
<dbReference type="InterPro" id="IPR009057">
    <property type="entry name" value="Homeodomain-like_sf"/>
</dbReference>
<dbReference type="SUPFAM" id="SSF46689">
    <property type="entry name" value="Homeodomain-like"/>
    <property type="match status" value="1"/>
</dbReference>
<reference evidence="1" key="2">
    <citation type="submission" date="2014-06" db="EMBL/GenBank/DDBJ databases">
        <title>Draft genome sequence of Eubacterium siraeum (DSM 15702).</title>
        <authorList>
            <person name="Sudarsanam P."/>
            <person name="Ley R."/>
            <person name="Guruge J."/>
            <person name="Turnbaugh P.J."/>
            <person name="Mahowald M."/>
            <person name="Liep D."/>
            <person name="Gordon J."/>
        </authorList>
    </citation>
    <scope>NUCLEOTIDE SEQUENCE</scope>
    <source>
        <strain evidence="1">DSM 15702</strain>
    </source>
</reference>
<gene>
    <name evidence="1" type="ORF">EUBSIR_01295</name>
</gene>
<protein>
    <recommendedName>
        <fullName evidence="3">Mor transcription activator domain-containing protein</fullName>
    </recommendedName>
</protein>
<name>B0MN73_9FIRM</name>
<organism evidence="1 2">
    <name type="scientific">[Eubacterium] siraeum DSM 15702</name>
    <dbReference type="NCBI Taxonomy" id="428128"/>
    <lineage>
        <taxon>Bacteria</taxon>
        <taxon>Bacillati</taxon>
        <taxon>Bacillota</taxon>
        <taxon>Clostridia</taxon>
        <taxon>Eubacteriales</taxon>
        <taxon>Oscillospiraceae</taxon>
        <taxon>Oscillospiraceae incertae sedis</taxon>
    </lineage>
</organism>
<evidence type="ECO:0000313" key="2">
    <source>
        <dbReference type="Proteomes" id="UP000005326"/>
    </source>
</evidence>
<evidence type="ECO:0000313" key="1">
    <source>
        <dbReference type="EMBL" id="EDS00811.1"/>
    </source>
</evidence>
<dbReference type="AlphaFoldDB" id="B0MN73"/>
<dbReference type="Proteomes" id="UP000005326">
    <property type="component" value="Unassembled WGS sequence"/>
</dbReference>